<gene>
    <name evidence="1" type="ORF">CHX27_10145</name>
</gene>
<dbReference type="Pfam" id="PF16119">
    <property type="entry name" value="DUF4835"/>
    <property type="match status" value="1"/>
</dbReference>
<dbReference type="OrthoDB" id="9773381at2"/>
<evidence type="ECO:0000313" key="2">
    <source>
        <dbReference type="Proteomes" id="UP000216035"/>
    </source>
</evidence>
<evidence type="ECO:0000313" key="1">
    <source>
        <dbReference type="EMBL" id="OYQ43430.1"/>
    </source>
</evidence>
<dbReference type="AlphaFoldDB" id="A0A255ZRT8"/>
<proteinExistence type="predicted"/>
<comment type="caution">
    <text evidence="1">The sequence shown here is derived from an EMBL/GenBank/DDBJ whole genome shotgun (WGS) entry which is preliminary data.</text>
</comment>
<accession>A0A255ZRT8</accession>
<name>A0A255ZRT8_9FLAO</name>
<reference evidence="1 2" key="1">
    <citation type="submission" date="2017-07" db="EMBL/GenBank/DDBJ databases">
        <title>Flavobacterium cyanobacteriorum sp. nov., isolated from cyanobacterial aggregates in a eutrophic lake.</title>
        <authorList>
            <person name="Cai H."/>
        </authorList>
    </citation>
    <scope>NUCLEOTIDE SEQUENCE [LARGE SCALE GENOMIC DNA]</scope>
    <source>
        <strain evidence="1 2">TH167</strain>
    </source>
</reference>
<sequence length="295" mass="33578">MRKILILLTSIFTTLSFSQELNCVVQVNSNQITKTNQQIFKTLEKSLTELVNNTKWSDLDFKKKERIECSMFITVTSYNNDQFVASLQIQSSRPVYNAGYQSPVFNYNDKDFIFRYVEFENLFYDPNSFTSNLVAVISFYANYIIGLDQDTFSEAGGTPYFAAAQNIVSLSQGQGGKGWNQTDGNQNRYFLAADMLSNTFLPLRTAIYKYHRLGLDRMTDNLKDAKTAVKSAIMSIDEVHKVRPNAFLTRIFFDAKAEEIQQIFSGGPETNAIELSNMLNKLSPMNSSKWTSVKI</sequence>
<protein>
    <submittedName>
        <fullName evidence="1">DUF4835 domain-containing protein</fullName>
    </submittedName>
</protein>
<dbReference type="InterPro" id="IPR032274">
    <property type="entry name" value="DUF4835"/>
</dbReference>
<dbReference type="Proteomes" id="UP000216035">
    <property type="component" value="Unassembled WGS sequence"/>
</dbReference>
<organism evidence="1 2">
    <name type="scientific">Flavobacterium aurantiibacter</name>
    <dbReference type="NCBI Taxonomy" id="2023067"/>
    <lineage>
        <taxon>Bacteria</taxon>
        <taxon>Pseudomonadati</taxon>
        <taxon>Bacteroidota</taxon>
        <taxon>Flavobacteriia</taxon>
        <taxon>Flavobacteriales</taxon>
        <taxon>Flavobacteriaceae</taxon>
        <taxon>Flavobacterium</taxon>
    </lineage>
</organism>
<dbReference type="RefSeq" id="WP_094486666.1">
    <property type="nucleotide sequence ID" value="NZ_NOXX01000204.1"/>
</dbReference>
<keyword evidence="2" id="KW-1185">Reference proteome</keyword>
<dbReference type="EMBL" id="NOXX01000204">
    <property type="protein sequence ID" value="OYQ43430.1"/>
    <property type="molecule type" value="Genomic_DNA"/>
</dbReference>